<evidence type="ECO:0000313" key="2">
    <source>
        <dbReference type="EMBL" id="OSX68805.1"/>
    </source>
</evidence>
<proteinExistence type="predicted"/>
<dbReference type="Proteomes" id="UP000218209">
    <property type="component" value="Unassembled WGS sequence"/>
</dbReference>
<evidence type="ECO:0000256" key="1">
    <source>
        <dbReference type="SAM" id="MobiDB-lite"/>
    </source>
</evidence>
<keyword evidence="3" id="KW-1185">Reference proteome</keyword>
<feature type="compositionally biased region" description="Basic residues" evidence="1">
    <location>
        <begin position="96"/>
        <end position="110"/>
    </location>
</feature>
<organism evidence="2 3">
    <name type="scientific">Porphyra umbilicalis</name>
    <name type="common">Purple laver</name>
    <name type="synonym">Red alga</name>
    <dbReference type="NCBI Taxonomy" id="2786"/>
    <lineage>
        <taxon>Eukaryota</taxon>
        <taxon>Rhodophyta</taxon>
        <taxon>Bangiophyceae</taxon>
        <taxon>Bangiales</taxon>
        <taxon>Bangiaceae</taxon>
        <taxon>Porphyra</taxon>
    </lineage>
</organism>
<feature type="region of interest" description="Disordered" evidence="1">
    <location>
        <begin position="1"/>
        <end position="155"/>
    </location>
</feature>
<name>A0A1X6NJM0_PORUM</name>
<feature type="compositionally biased region" description="Low complexity" evidence="1">
    <location>
        <begin position="111"/>
        <end position="126"/>
    </location>
</feature>
<feature type="compositionally biased region" description="Low complexity" evidence="1">
    <location>
        <begin position="21"/>
        <end position="30"/>
    </location>
</feature>
<evidence type="ECO:0000313" key="3">
    <source>
        <dbReference type="Proteomes" id="UP000218209"/>
    </source>
</evidence>
<accession>A0A1X6NJM0</accession>
<sequence length="155" mass="17413">MAATTLTRTRPTRRTRPPPTACRRPATRLTMTTSSPWRCGRSRRSASPNSPPSATPKSPTATPWTRRRRRTCGSRTSPTWRRCSPPTRTRPAPPRRSCRRPPRLRGRGRAPRAPGAAGARPRAAPSLGGGAPKRVAARQRMPTRRWTRRRWRGGR</sequence>
<feature type="compositionally biased region" description="Basic residues" evidence="1">
    <location>
        <begin position="135"/>
        <end position="155"/>
    </location>
</feature>
<dbReference type="AlphaFoldDB" id="A0A1X6NJM0"/>
<gene>
    <name evidence="2" type="ORF">BU14_2222s0001</name>
</gene>
<reference evidence="2 3" key="1">
    <citation type="submission" date="2017-03" db="EMBL/GenBank/DDBJ databases">
        <title>WGS assembly of Porphyra umbilicalis.</title>
        <authorList>
            <person name="Brawley S.H."/>
            <person name="Blouin N.A."/>
            <person name="Ficko-Blean E."/>
            <person name="Wheeler G.L."/>
            <person name="Lohr M."/>
            <person name="Goodson H.V."/>
            <person name="Jenkins J.W."/>
            <person name="Blaby-Haas C.E."/>
            <person name="Helliwell K.E."/>
            <person name="Chan C."/>
            <person name="Marriage T."/>
            <person name="Bhattacharya D."/>
            <person name="Klein A.S."/>
            <person name="Badis Y."/>
            <person name="Brodie J."/>
            <person name="Cao Y."/>
            <person name="Collen J."/>
            <person name="Dittami S.M."/>
            <person name="Gachon C.M."/>
            <person name="Green B.R."/>
            <person name="Karpowicz S."/>
            <person name="Kim J.W."/>
            <person name="Kudahl U."/>
            <person name="Lin S."/>
            <person name="Michel G."/>
            <person name="Mittag M."/>
            <person name="Olson B.J."/>
            <person name="Pangilinan J."/>
            <person name="Peng Y."/>
            <person name="Qiu H."/>
            <person name="Shu S."/>
            <person name="Singer J.T."/>
            <person name="Smith A.G."/>
            <person name="Sprecher B.N."/>
            <person name="Wagner V."/>
            <person name="Wang W."/>
            <person name="Wang Z.-Y."/>
            <person name="Yan J."/>
            <person name="Yarish C."/>
            <person name="Zoeuner-Riek S."/>
            <person name="Zhuang Y."/>
            <person name="Zou Y."/>
            <person name="Lindquist E.A."/>
            <person name="Grimwood J."/>
            <person name="Barry K."/>
            <person name="Rokhsar D.S."/>
            <person name="Schmutz J."/>
            <person name="Stiller J.W."/>
            <person name="Grossman A.R."/>
            <person name="Prochnik S.E."/>
        </authorList>
    </citation>
    <scope>NUCLEOTIDE SEQUENCE [LARGE SCALE GENOMIC DNA]</scope>
    <source>
        <strain evidence="2">4086291</strain>
    </source>
</reference>
<dbReference type="EMBL" id="KV920067">
    <property type="protein sequence ID" value="OSX68805.1"/>
    <property type="molecule type" value="Genomic_DNA"/>
</dbReference>
<feature type="compositionally biased region" description="Low complexity" evidence="1">
    <location>
        <begin position="55"/>
        <end position="64"/>
    </location>
</feature>
<feature type="compositionally biased region" description="Low complexity" evidence="1">
    <location>
        <begin position="73"/>
        <end position="90"/>
    </location>
</feature>
<protein>
    <submittedName>
        <fullName evidence="2">Uncharacterized protein</fullName>
    </submittedName>
</protein>